<organism evidence="5 6">
    <name type="scientific">Paenibacillus catalpae</name>
    <dbReference type="NCBI Taxonomy" id="1045775"/>
    <lineage>
        <taxon>Bacteria</taxon>
        <taxon>Bacillati</taxon>
        <taxon>Bacillota</taxon>
        <taxon>Bacilli</taxon>
        <taxon>Bacillales</taxon>
        <taxon>Paenibacillaceae</taxon>
        <taxon>Paenibacillus</taxon>
    </lineage>
</organism>
<name>A0A1I2F1Z0_9BACL</name>
<dbReference type="STRING" id="1045775.SAMN05216378_4617"/>
<dbReference type="InterPro" id="IPR008928">
    <property type="entry name" value="6-hairpin_glycosidase_sf"/>
</dbReference>
<dbReference type="OrthoDB" id="5141876at2"/>
<dbReference type="InterPro" id="IPR010819">
    <property type="entry name" value="AGE/CE"/>
</dbReference>
<reference evidence="6" key="1">
    <citation type="submission" date="2016-10" db="EMBL/GenBank/DDBJ databases">
        <authorList>
            <person name="Varghese N."/>
            <person name="Submissions S."/>
        </authorList>
    </citation>
    <scope>NUCLEOTIDE SEQUENCE [LARGE SCALE GENOMIC DNA]</scope>
    <source>
        <strain evidence="6">CGMCC 1.10784</strain>
    </source>
</reference>
<comment type="catalytic activity">
    <reaction evidence="1 4">
        <text>D-cellobiose = beta-D-glucosyl-(1-&gt;4)-D-mannopyranose</text>
        <dbReference type="Rhea" id="RHEA:23384"/>
        <dbReference type="ChEBI" id="CHEBI:17057"/>
        <dbReference type="ChEBI" id="CHEBI:47931"/>
        <dbReference type="EC" id="5.1.3.11"/>
    </reaction>
</comment>
<evidence type="ECO:0000256" key="1">
    <source>
        <dbReference type="ARBA" id="ARBA00001470"/>
    </source>
</evidence>
<accession>A0A1I2F1Z0</accession>
<dbReference type="InterPro" id="IPR028584">
    <property type="entry name" value="Cellobiose_2_epim"/>
</dbReference>
<dbReference type="HAMAP" id="MF_00929">
    <property type="entry name" value="Cellobiose_2_epim"/>
    <property type="match status" value="1"/>
</dbReference>
<evidence type="ECO:0000256" key="2">
    <source>
        <dbReference type="ARBA" id="ARBA00008558"/>
    </source>
</evidence>
<sequence length="414" mass="48015">MEQPDIKSWQQEIESELKDNILSFWMKHTRDERYGGFVGGITNELKVNDASEKSLVLNARILWTYAAAYRKYNDPAYLEMAERAYEYIISHFQDRENGGYYWLLDYAGEPVQTKKQIYGQAFMIYALAEYVQARPDELALQQAEQLFGLIEQHSYDEKYKGYIEALSRSWEATDDLSLSHTDLNEKKSMNTHLHVLEAYSNLFRVSPSARLAGKLKELIETMLDHIVDAESNHFKLFFDEAWHSKSHEISYGHDIEGSWLLVEAAEVLGDQELFRRTERIALAMAQAVYEEGVDSDGAVVNEADPHGWTDTDKIWWPQAEAVVGFLNAYQMSGQEHFLQAAYRTWEFIDRCIVDKTNGEWFWKVNQAGEPSYEQMKVDPWKCPYHNGRMGLQVLERLAKLDKQTNKEHGGAHHV</sequence>
<keyword evidence="6" id="KW-1185">Reference proteome</keyword>
<keyword evidence="3 4" id="KW-0413">Isomerase</keyword>
<dbReference type="GO" id="GO:0005975">
    <property type="term" value="P:carbohydrate metabolic process"/>
    <property type="evidence" value="ECO:0007669"/>
    <property type="project" value="InterPro"/>
</dbReference>
<evidence type="ECO:0000313" key="5">
    <source>
        <dbReference type="EMBL" id="SFE98676.1"/>
    </source>
</evidence>
<dbReference type="AlphaFoldDB" id="A0A1I2F1Z0"/>
<dbReference type="InterPro" id="IPR012341">
    <property type="entry name" value="6hp_glycosidase-like_sf"/>
</dbReference>
<evidence type="ECO:0000256" key="3">
    <source>
        <dbReference type="ARBA" id="ARBA00023235"/>
    </source>
</evidence>
<dbReference type="EC" id="5.1.3.11" evidence="4"/>
<dbReference type="SUPFAM" id="SSF48208">
    <property type="entry name" value="Six-hairpin glycosidases"/>
    <property type="match status" value="1"/>
</dbReference>
<dbReference type="EMBL" id="FOMT01000005">
    <property type="protein sequence ID" value="SFE98676.1"/>
    <property type="molecule type" value="Genomic_DNA"/>
</dbReference>
<dbReference type="Gene3D" id="1.50.10.10">
    <property type="match status" value="1"/>
</dbReference>
<comment type="similarity">
    <text evidence="2">Belongs to the N-acylglucosamine 2-epimerase family.</text>
</comment>
<evidence type="ECO:0000256" key="4">
    <source>
        <dbReference type="HAMAP-Rule" id="MF_00929"/>
    </source>
</evidence>
<dbReference type="RefSeq" id="WP_091188780.1">
    <property type="nucleotide sequence ID" value="NZ_FOMT01000005.1"/>
</dbReference>
<comment type="function">
    <text evidence="4">Catalyzes the reversible epimerization of cellobiose to 4-O-beta-D-glucopyranosyl-D-mannose (Glc-Man).</text>
</comment>
<comment type="similarity">
    <text evidence="4">Belongs to the cellobiose 2-epimerase family.</text>
</comment>
<dbReference type="Proteomes" id="UP000198855">
    <property type="component" value="Unassembled WGS sequence"/>
</dbReference>
<dbReference type="Pfam" id="PF07221">
    <property type="entry name" value="GlcNAc_2-epim"/>
    <property type="match status" value="1"/>
</dbReference>
<dbReference type="PANTHER" id="PTHR15108">
    <property type="entry name" value="N-ACYLGLUCOSAMINE-2-EPIMERASE"/>
    <property type="match status" value="1"/>
</dbReference>
<gene>
    <name evidence="5" type="ORF">SAMN05216378_4617</name>
</gene>
<evidence type="ECO:0000313" key="6">
    <source>
        <dbReference type="Proteomes" id="UP000198855"/>
    </source>
</evidence>
<dbReference type="GO" id="GO:0047736">
    <property type="term" value="F:cellobiose epimerase activity"/>
    <property type="evidence" value="ECO:0007669"/>
    <property type="project" value="UniProtKB-UniRule"/>
</dbReference>
<protein>
    <recommendedName>
        <fullName evidence="4">Cellobiose 2-epimerase</fullName>
        <shortName evidence="4">CE</shortName>
        <ecNumber evidence="4">5.1.3.11</ecNumber>
    </recommendedName>
</protein>
<proteinExistence type="inferred from homology"/>